<evidence type="ECO:0000313" key="2">
    <source>
        <dbReference type="EMBL" id="KAH3778590.1"/>
    </source>
</evidence>
<sequence length="88" mass="8710">MAARPWWPPPSGSSFTSTNLTGDARKTSDVGLEANASPSGSTFTIPKSDPTGNAVEPSEVGLGTSDSGSTLTLPDLTGNAGKSSAVGT</sequence>
<reference evidence="2" key="1">
    <citation type="journal article" date="2019" name="bioRxiv">
        <title>The Genome of the Zebra Mussel, Dreissena polymorpha: A Resource for Invasive Species Research.</title>
        <authorList>
            <person name="McCartney M.A."/>
            <person name="Auch B."/>
            <person name="Kono T."/>
            <person name="Mallez S."/>
            <person name="Zhang Y."/>
            <person name="Obille A."/>
            <person name="Becker A."/>
            <person name="Abrahante J.E."/>
            <person name="Garbe J."/>
            <person name="Badalamenti J.P."/>
            <person name="Herman A."/>
            <person name="Mangelson H."/>
            <person name="Liachko I."/>
            <person name="Sullivan S."/>
            <person name="Sone E.D."/>
            <person name="Koren S."/>
            <person name="Silverstein K.A.T."/>
            <person name="Beckman K.B."/>
            <person name="Gohl D.M."/>
        </authorList>
    </citation>
    <scope>NUCLEOTIDE SEQUENCE</scope>
    <source>
        <strain evidence="2">Duluth1</strain>
        <tissue evidence="2">Whole animal</tissue>
    </source>
</reference>
<protein>
    <submittedName>
        <fullName evidence="2">Uncharacterized protein</fullName>
    </submittedName>
</protein>
<gene>
    <name evidence="2" type="ORF">DPMN_180059</name>
</gene>
<reference evidence="2" key="2">
    <citation type="submission" date="2020-11" db="EMBL/GenBank/DDBJ databases">
        <authorList>
            <person name="McCartney M.A."/>
            <person name="Auch B."/>
            <person name="Kono T."/>
            <person name="Mallez S."/>
            <person name="Becker A."/>
            <person name="Gohl D.M."/>
            <person name="Silverstein K.A.T."/>
            <person name="Koren S."/>
            <person name="Bechman K.B."/>
            <person name="Herman A."/>
            <person name="Abrahante J.E."/>
            <person name="Garbe J."/>
        </authorList>
    </citation>
    <scope>NUCLEOTIDE SEQUENCE</scope>
    <source>
        <strain evidence="2">Duluth1</strain>
        <tissue evidence="2">Whole animal</tissue>
    </source>
</reference>
<comment type="caution">
    <text evidence="2">The sequence shown here is derived from an EMBL/GenBank/DDBJ whole genome shotgun (WGS) entry which is preliminary data.</text>
</comment>
<name>A0A9D4EI99_DREPO</name>
<dbReference type="Proteomes" id="UP000828390">
    <property type="component" value="Unassembled WGS sequence"/>
</dbReference>
<keyword evidence="3" id="KW-1185">Reference proteome</keyword>
<feature type="compositionally biased region" description="Polar residues" evidence="1">
    <location>
        <begin position="12"/>
        <end position="21"/>
    </location>
</feature>
<feature type="compositionally biased region" description="Polar residues" evidence="1">
    <location>
        <begin position="36"/>
        <end position="45"/>
    </location>
</feature>
<proteinExistence type="predicted"/>
<feature type="compositionally biased region" description="Pro residues" evidence="1">
    <location>
        <begin position="1"/>
        <end position="11"/>
    </location>
</feature>
<feature type="region of interest" description="Disordered" evidence="1">
    <location>
        <begin position="1"/>
        <end position="88"/>
    </location>
</feature>
<evidence type="ECO:0000256" key="1">
    <source>
        <dbReference type="SAM" id="MobiDB-lite"/>
    </source>
</evidence>
<dbReference type="AlphaFoldDB" id="A0A9D4EI99"/>
<dbReference type="EMBL" id="JAIWYP010000009">
    <property type="protein sequence ID" value="KAH3778590.1"/>
    <property type="molecule type" value="Genomic_DNA"/>
</dbReference>
<evidence type="ECO:0000313" key="3">
    <source>
        <dbReference type="Proteomes" id="UP000828390"/>
    </source>
</evidence>
<accession>A0A9D4EI99</accession>
<organism evidence="2 3">
    <name type="scientific">Dreissena polymorpha</name>
    <name type="common">Zebra mussel</name>
    <name type="synonym">Mytilus polymorpha</name>
    <dbReference type="NCBI Taxonomy" id="45954"/>
    <lineage>
        <taxon>Eukaryota</taxon>
        <taxon>Metazoa</taxon>
        <taxon>Spiralia</taxon>
        <taxon>Lophotrochozoa</taxon>
        <taxon>Mollusca</taxon>
        <taxon>Bivalvia</taxon>
        <taxon>Autobranchia</taxon>
        <taxon>Heteroconchia</taxon>
        <taxon>Euheterodonta</taxon>
        <taxon>Imparidentia</taxon>
        <taxon>Neoheterodontei</taxon>
        <taxon>Myida</taxon>
        <taxon>Dreissenoidea</taxon>
        <taxon>Dreissenidae</taxon>
        <taxon>Dreissena</taxon>
    </lineage>
</organism>